<reference evidence="2 3" key="1">
    <citation type="submission" date="2022-10" db="EMBL/GenBank/DDBJ databases">
        <title>Draft genome sequence of Streptomyces sp. YSPA8.</title>
        <authorList>
            <person name="Moriuchi R."/>
            <person name="Dohra H."/>
            <person name="Yamamura H."/>
            <person name="Kodani S."/>
        </authorList>
    </citation>
    <scope>NUCLEOTIDE SEQUENCE [LARGE SCALE GENOMIC DNA]</scope>
    <source>
        <strain evidence="2 3">YSPA8</strain>
    </source>
</reference>
<organism evidence="2 3">
    <name type="scientific">Streptomyces yaizuensis</name>
    <dbReference type="NCBI Taxonomy" id="2989713"/>
    <lineage>
        <taxon>Bacteria</taxon>
        <taxon>Bacillati</taxon>
        <taxon>Actinomycetota</taxon>
        <taxon>Actinomycetes</taxon>
        <taxon>Kitasatosporales</taxon>
        <taxon>Streptomycetaceae</taxon>
        <taxon>Streptomyces</taxon>
    </lineage>
</organism>
<keyword evidence="3" id="KW-1185">Reference proteome</keyword>
<feature type="region of interest" description="Disordered" evidence="1">
    <location>
        <begin position="9"/>
        <end position="29"/>
    </location>
</feature>
<evidence type="ECO:0000313" key="3">
    <source>
        <dbReference type="Proteomes" id="UP001291653"/>
    </source>
</evidence>
<evidence type="ECO:0000313" key="2">
    <source>
        <dbReference type="EMBL" id="GLF98701.1"/>
    </source>
</evidence>
<gene>
    <name evidence="2" type="ORF">SYYSPA8_30410</name>
</gene>
<dbReference type="Proteomes" id="UP001291653">
    <property type="component" value="Unassembled WGS sequence"/>
</dbReference>
<protein>
    <submittedName>
        <fullName evidence="2">Uncharacterized protein</fullName>
    </submittedName>
</protein>
<accession>A0ABQ5P7Y2</accession>
<comment type="caution">
    <text evidence="2">The sequence shown here is derived from an EMBL/GenBank/DDBJ whole genome shotgun (WGS) entry which is preliminary data.</text>
</comment>
<sequence length="76" mass="8113">MDKADLVLAGSGGRIDVAPPPDNGTESTPGRFNIGLFSSRPPDLVEIFRSYSLLLITKGDNFAGHVRAHAHAVRGR</sequence>
<dbReference type="EMBL" id="BSBI01000015">
    <property type="protein sequence ID" value="GLF98701.1"/>
    <property type="molecule type" value="Genomic_DNA"/>
</dbReference>
<name>A0ABQ5P7Y2_9ACTN</name>
<proteinExistence type="predicted"/>
<evidence type="ECO:0000256" key="1">
    <source>
        <dbReference type="SAM" id="MobiDB-lite"/>
    </source>
</evidence>
<dbReference type="RefSeq" id="WP_323450664.1">
    <property type="nucleotide sequence ID" value="NZ_BSBI01000015.1"/>
</dbReference>